<keyword evidence="3" id="KW-1185">Reference proteome</keyword>
<protein>
    <submittedName>
        <fullName evidence="2">Uncharacterized protein</fullName>
    </submittedName>
</protein>
<gene>
    <name evidence="2" type="ORF">Nepgr_014224</name>
</gene>
<feature type="compositionally biased region" description="Basic and acidic residues" evidence="1">
    <location>
        <begin position="116"/>
        <end position="128"/>
    </location>
</feature>
<organism evidence="2 3">
    <name type="scientific">Nepenthes gracilis</name>
    <name type="common">Slender pitcher plant</name>
    <dbReference type="NCBI Taxonomy" id="150966"/>
    <lineage>
        <taxon>Eukaryota</taxon>
        <taxon>Viridiplantae</taxon>
        <taxon>Streptophyta</taxon>
        <taxon>Embryophyta</taxon>
        <taxon>Tracheophyta</taxon>
        <taxon>Spermatophyta</taxon>
        <taxon>Magnoliopsida</taxon>
        <taxon>eudicotyledons</taxon>
        <taxon>Gunneridae</taxon>
        <taxon>Pentapetalae</taxon>
        <taxon>Caryophyllales</taxon>
        <taxon>Nepenthaceae</taxon>
        <taxon>Nepenthes</taxon>
    </lineage>
</organism>
<sequence length="128" mass="14230">MHTTIGRTLHLHRMAGNFCSLPTTCALLHDASQFAPQFQSILTSSPSLTSECSLELRYRLGSLPSSDWYELVLWVAAIRSPVCRGDNSNRNTSSPPNNPRLQARIMQSQSSPAMKSEQHKSSSRKESL</sequence>
<evidence type="ECO:0000313" key="2">
    <source>
        <dbReference type="EMBL" id="GMH12383.1"/>
    </source>
</evidence>
<dbReference type="Proteomes" id="UP001279734">
    <property type="component" value="Unassembled WGS sequence"/>
</dbReference>
<proteinExistence type="predicted"/>
<dbReference type="AlphaFoldDB" id="A0AAD3SJL2"/>
<comment type="caution">
    <text evidence="2">The sequence shown here is derived from an EMBL/GenBank/DDBJ whole genome shotgun (WGS) entry which is preliminary data.</text>
</comment>
<feature type="region of interest" description="Disordered" evidence="1">
    <location>
        <begin position="83"/>
        <end position="128"/>
    </location>
</feature>
<dbReference type="EMBL" id="BSYO01000012">
    <property type="protein sequence ID" value="GMH12383.1"/>
    <property type="molecule type" value="Genomic_DNA"/>
</dbReference>
<evidence type="ECO:0000256" key="1">
    <source>
        <dbReference type="SAM" id="MobiDB-lite"/>
    </source>
</evidence>
<name>A0AAD3SJL2_NEPGR</name>
<accession>A0AAD3SJL2</accession>
<reference evidence="2" key="1">
    <citation type="submission" date="2023-05" db="EMBL/GenBank/DDBJ databases">
        <title>Nepenthes gracilis genome sequencing.</title>
        <authorList>
            <person name="Fukushima K."/>
        </authorList>
    </citation>
    <scope>NUCLEOTIDE SEQUENCE</scope>
    <source>
        <strain evidence="2">SING2019-196</strain>
    </source>
</reference>
<evidence type="ECO:0000313" key="3">
    <source>
        <dbReference type="Proteomes" id="UP001279734"/>
    </source>
</evidence>